<name>A0A6J4QFP1_9ACTN</name>
<proteinExistence type="predicted"/>
<evidence type="ECO:0008006" key="3">
    <source>
        <dbReference type="Google" id="ProtNLM"/>
    </source>
</evidence>
<organism evidence="2">
    <name type="scientific">uncultured Rubrobacteraceae bacterium</name>
    <dbReference type="NCBI Taxonomy" id="349277"/>
    <lineage>
        <taxon>Bacteria</taxon>
        <taxon>Bacillati</taxon>
        <taxon>Actinomycetota</taxon>
        <taxon>Rubrobacteria</taxon>
        <taxon>Rubrobacterales</taxon>
        <taxon>Rubrobacteraceae</taxon>
        <taxon>environmental samples</taxon>
    </lineage>
</organism>
<reference evidence="2" key="1">
    <citation type="submission" date="2020-02" db="EMBL/GenBank/DDBJ databases">
        <authorList>
            <person name="Meier V. D."/>
        </authorList>
    </citation>
    <scope>NUCLEOTIDE SEQUENCE</scope>
    <source>
        <strain evidence="2">AVDCRST_MAG37</strain>
    </source>
</reference>
<dbReference type="EMBL" id="CADCVD010000071">
    <property type="protein sequence ID" value="CAA9443599.1"/>
    <property type="molecule type" value="Genomic_DNA"/>
</dbReference>
<accession>A0A6J4QFP1</accession>
<gene>
    <name evidence="2" type="ORF">AVDCRST_MAG37-1603</name>
</gene>
<evidence type="ECO:0000313" key="2">
    <source>
        <dbReference type="EMBL" id="CAA9443599.1"/>
    </source>
</evidence>
<protein>
    <recommendedName>
        <fullName evidence="3">NodB homology domain-containing protein</fullName>
    </recommendedName>
</protein>
<dbReference type="AlphaFoldDB" id="A0A6J4QFP1"/>
<feature type="chain" id="PRO_5026890899" description="NodB homology domain-containing protein" evidence="1">
    <location>
        <begin position="21"/>
        <end position="69"/>
    </location>
</feature>
<evidence type="ECO:0000256" key="1">
    <source>
        <dbReference type="SAM" id="SignalP"/>
    </source>
</evidence>
<keyword evidence="1" id="KW-0732">Signal</keyword>
<sequence>MKKLLGRLVILGAVAGAAVAAGAYLRGGTSAKDVAQITFDDGSQSSFASNTPEGEEFADIARKLVEMGI</sequence>
<feature type="signal peptide" evidence="1">
    <location>
        <begin position="1"/>
        <end position="20"/>
    </location>
</feature>